<keyword evidence="1" id="KW-1133">Transmembrane helix</keyword>
<gene>
    <name evidence="2" type="ORF">SAMN05660337_0679</name>
</gene>
<accession>A0A1G9CI83</accession>
<organism evidence="2 3">
    <name type="scientific">Maridesulfovibrio ferrireducens</name>
    <dbReference type="NCBI Taxonomy" id="246191"/>
    <lineage>
        <taxon>Bacteria</taxon>
        <taxon>Pseudomonadati</taxon>
        <taxon>Thermodesulfobacteriota</taxon>
        <taxon>Desulfovibrionia</taxon>
        <taxon>Desulfovibrionales</taxon>
        <taxon>Desulfovibrionaceae</taxon>
        <taxon>Maridesulfovibrio</taxon>
    </lineage>
</organism>
<feature type="transmembrane region" description="Helical" evidence="1">
    <location>
        <begin position="16"/>
        <end position="35"/>
    </location>
</feature>
<dbReference type="STRING" id="246191.SAMN05660337_0679"/>
<keyword evidence="1" id="KW-0472">Membrane</keyword>
<evidence type="ECO:0000256" key="1">
    <source>
        <dbReference type="SAM" id="Phobius"/>
    </source>
</evidence>
<sequence>MNIQQIKNHQNKIRSYFSKAISILLGFFLLCWSMPFSETATTHIKGNPVGLAGRWTMTIIGLILIGYSLFYKPKLPNKMVELEDTICPKCETTFGIGEAPKNELCPNCKDLLEPLKGFYDRHPELKNIKSDKN</sequence>
<feature type="transmembrane region" description="Helical" evidence="1">
    <location>
        <begin position="55"/>
        <end position="71"/>
    </location>
</feature>
<name>A0A1G9CI83_9BACT</name>
<reference evidence="3" key="1">
    <citation type="submission" date="2016-10" db="EMBL/GenBank/DDBJ databases">
        <authorList>
            <person name="Varghese N."/>
            <person name="Submissions S."/>
        </authorList>
    </citation>
    <scope>NUCLEOTIDE SEQUENCE [LARGE SCALE GENOMIC DNA]</scope>
    <source>
        <strain evidence="3">DSM 16995</strain>
    </source>
</reference>
<protein>
    <submittedName>
        <fullName evidence="2">Uncharacterized protein</fullName>
    </submittedName>
</protein>
<evidence type="ECO:0000313" key="3">
    <source>
        <dbReference type="Proteomes" id="UP000199053"/>
    </source>
</evidence>
<keyword evidence="1" id="KW-0812">Transmembrane</keyword>
<dbReference type="Proteomes" id="UP000199053">
    <property type="component" value="Unassembled WGS sequence"/>
</dbReference>
<evidence type="ECO:0000313" key="2">
    <source>
        <dbReference type="EMBL" id="SDK51115.1"/>
    </source>
</evidence>
<keyword evidence="3" id="KW-1185">Reference proteome</keyword>
<dbReference type="OrthoDB" id="5460242at2"/>
<dbReference type="EMBL" id="FNGA01000001">
    <property type="protein sequence ID" value="SDK51115.1"/>
    <property type="molecule type" value="Genomic_DNA"/>
</dbReference>
<dbReference type="AlphaFoldDB" id="A0A1G9CI83"/>
<proteinExistence type="predicted"/>